<feature type="transmembrane region" description="Helical" evidence="1">
    <location>
        <begin position="78"/>
        <end position="98"/>
    </location>
</feature>
<keyword evidence="1" id="KW-0472">Membrane</keyword>
<proteinExistence type="predicted"/>
<keyword evidence="3" id="KW-1185">Reference proteome</keyword>
<dbReference type="Proteomes" id="UP000031563">
    <property type="component" value="Unassembled WGS sequence"/>
</dbReference>
<reference evidence="2" key="1">
    <citation type="submission" date="2015-02" db="EMBL/GenBank/DDBJ databases">
        <title>Genome Assembly of Bacillaceae bacterium MTCC 8252.</title>
        <authorList>
            <person name="Verma A."/>
            <person name="Khatri I."/>
            <person name="Mual P."/>
            <person name="Subramanian S."/>
            <person name="Krishnamurthi S."/>
        </authorList>
    </citation>
    <scope>NUCLEOTIDE SEQUENCE [LARGE SCALE GENOMIC DNA]</scope>
    <source>
        <strain evidence="2">MTCC 8252</strain>
    </source>
</reference>
<feature type="transmembrane region" description="Helical" evidence="1">
    <location>
        <begin position="52"/>
        <end position="72"/>
    </location>
</feature>
<dbReference type="STRING" id="1221996.QY95_03009"/>
<evidence type="ECO:0000256" key="1">
    <source>
        <dbReference type="SAM" id="Phobius"/>
    </source>
</evidence>
<evidence type="ECO:0000313" key="2">
    <source>
        <dbReference type="EMBL" id="KKB36741.1"/>
    </source>
</evidence>
<keyword evidence="1" id="KW-0812">Transmembrane</keyword>
<organism evidence="2 3">
    <name type="scientific">Bacillus thermotolerans</name>
    <name type="common">Quasibacillus thermotolerans</name>
    <dbReference type="NCBI Taxonomy" id="1221996"/>
    <lineage>
        <taxon>Bacteria</taxon>
        <taxon>Bacillati</taxon>
        <taxon>Bacillota</taxon>
        <taxon>Bacilli</taxon>
        <taxon>Bacillales</taxon>
        <taxon>Bacillaceae</taxon>
        <taxon>Bacillus</taxon>
    </lineage>
</organism>
<keyword evidence="1" id="KW-1133">Transmembrane helix</keyword>
<evidence type="ECO:0000313" key="3">
    <source>
        <dbReference type="Proteomes" id="UP000031563"/>
    </source>
</evidence>
<name>A0A0F5HTX0_BACTR</name>
<accession>A0A0F5HTX0</accession>
<protein>
    <submittedName>
        <fullName evidence="2">Uncharacterized protein</fullName>
    </submittedName>
</protein>
<feature type="transmembrane region" description="Helical" evidence="1">
    <location>
        <begin position="18"/>
        <end position="40"/>
    </location>
</feature>
<gene>
    <name evidence="2" type="ORF">QY95_03009</name>
</gene>
<sequence>MIAEDSIRPFLKKGGSQLVSILFTVLLVLAFLVSVTMLIQRRKKAGITGLKTALTSICFYLIAAINLLAYWFGFLGLVSWSMTVMLLLLGAYFTKYMAVSER</sequence>
<dbReference type="AlphaFoldDB" id="A0A0F5HTX0"/>
<dbReference type="EMBL" id="JWIR02000059">
    <property type="protein sequence ID" value="KKB36741.1"/>
    <property type="molecule type" value="Genomic_DNA"/>
</dbReference>
<comment type="caution">
    <text evidence="2">The sequence shown here is derived from an EMBL/GenBank/DDBJ whole genome shotgun (WGS) entry which is preliminary data.</text>
</comment>